<sequence>MSLVPYPCHRCKIHFSSEDAFAHHHWYYHPNKPDLRYSDAIELESHAALTETSYHDAGEPFWTTEPNLCGESQIEIECFNQASLIEDSSTKYRVNTRRAAIYIIYRDRRSGYTHTHAYTQKVKVFATAEEKPKHLYMCSLAMQRMEEQITFLCKFLLALVTCEFFGALVDCLYVQ</sequence>
<evidence type="ECO:0000259" key="1">
    <source>
        <dbReference type="PROSITE" id="PS00028"/>
    </source>
</evidence>
<dbReference type="InterPro" id="IPR013087">
    <property type="entry name" value="Znf_C2H2_type"/>
</dbReference>
<dbReference type="Proteomes" id="UP000479190">
    <property type="component" value="Unassembled WGS sequence"/>
</dbReference>
<dbReference type="OrthoDB" id="10508316at2759"/>
<gene>
    <name evidence="2" type="ORF">TBRA_LOCUS2276</name>
</gene>
<dbReference type="EMBL" id="CADCXV010000446">
    <property type="protein sequence ID" value="CAB0030269.1"/>
    <property type="molecule type" value="Genomic_DNA"/>
</dbReference>
<dbReference type="PROSITE" id="PS00028">
    <property type="entry name" value="ZINC_FINGER_C2H2_1"/>
    <property type="match status" value="1"/>
</dbReference>
<accession>A0A6H5HYG0</accession>
<feature type="domain" description="C2H2-type" evidence="1">
    <location>
        <begin position="8"/>
        <end position="29"/>
    </location>
</feature>
<keyword evidence="3" id="KW-1185">Reference proteome</keyword>
<protein>
    <recommendedName>
        <fullName evidence="1">C2H2-type domain-containing protein</fullName>
    </recommendedName>
</protein>
<organism evidence="2 3">
    <name type="scientific">Trichogramma brassicae</name>
    <dbReference type="NCBI Taxonomy" id="86971"/>
    <lineage>
        <taxon>Eukaryota</taxon>
        <taxon>Metazoa</taxon>
        <taxon>Ecdysozoa</taxon>
        <taxon>Arthropoda</taxon>
        <taxon>Hexapoda</taxon>
        <taxon>Insecta</taxon>
        <taxon>Pterygota</taxon>
        <taxon>Neoptera</taxon>
        <taxon>Endopterygota</taxon>
        <taxon>Hymenoptera</taxon>
        <taxon>Apocrita</taxon>
        <taxon>Proctotrupomorpha</taxon>
        <taxon>Chalcidoidea</taxon>
        <taxon>Trichogrammatidae</taxon>
        <taxon>Trichogramma</taxon>
    </lineage>
</organism>
<name>A0A6H5HYG0_9HYME</name>
<reference evidence="2 3" key="1">
    <citation type="submission" date="2020-02" db="EMBL/GenBank/DDBJ databases">
        <authorList>
            <person name="Ferguson B K."/>
        </authorList>
    </citation>
    <scope>NUCLEOTIDE SEQUENCE [LARGE SCALE GENOMIC DNA]</scope>
</reference>
<evidence type="ECO:0000313" key="2">
    <source>
        <dbReference type="EMBL" id="CAB0030269.1"/>
    </source>
</evidence>
<dbReference type="AlphaFoldDB" id="A0A6H5HYG0"/>
<proteinExistence type="predicted"/>
<evidence type="ECO:0000313" key="3">
    <source>
        <dbReference type="Proteomes" id="UP000479190"/>
    </source>
</evidence>